<reference evidence="1" key="1">
    <citation type="submission" date="2021-03" db="EMBL/GenBank/DDBJ databases">
        <authorList>
            <consortium name="DOE Joint Genome Institute"/>
            <person name="Ahrendt S."/>
            <person name="Looney B.P."/>
            <person name="Miyauchi S."/>
            <person name="Morin E."/>
            <person name="Drula E."/>
            <person name="Courty P.E."/>
            <person name="Chicoki N."/>
            <person name="Fauchery L."/>
            <person name="Kohler A."/>
            <person name="Kuo A."/>
            <person name="Labutti K."/>
            <person name="Pangilinan J."/>
            <person name="Lipzen A."/>
            <person name="Riley R."/>
            <person name="Andreopoulos W."/>
            <person name="He G."/>
            <person name="Johnson J."/>
            <person name="Barry K.W."/>
            <person name="Grigoriev I.V."/>
            <person name="Nagy L."/>
            <person name="Hibbett D."/>
            <person name="Henrissat B."/>
            <person name="Matheny P.B."/>
            <person name="Labbe J."/>
            <person name="Martin F."/>
        </authorList>
    </citation>
    <scope>NUCLEOTIDE SEQUENCE</scope>
    <source>
        <strain evidence="1">HHB10654</strain>
    </source>
</reference>
<dbReference type="EMBL" id="MU277194">
    <property type="protein sequence ID" value="KAI0065697.1"/>
    <property type="molecule type" value="Genomic_DNA"/>
</dbReference>
<comment type="caution">
    <text evidence="1">The sequence shown here is derived from an EMBL/GenBank/DDBJ whole genome shotgun (WGS) entry which is preliminary data.</text>
</comment>
<gene>
    <name evidence="1" type="ORF">BV25DRAFT_1587017</name>
</gene>
<organism evidence="1 2">
    <name type="scientific">Artomyces pyxidatus</name>
    <dbReference type="NCBI Taxonomy" id="48021"/>
    <lineage>
        <taxon>Eukaryota</taxon>
        <taxon>Fungi</taxon>
        <taxon>Dikarya</taxon>
        <taxon>Basidiomycota</taxon>
        <taxon>Agaricomycotina</taxon>
        <taxon>Agaricomycetes</taxon>
        <taxon>Russulales</taxon>
        <taxon>Auriscalpiaceae</taxon>
        <taxon>Artomyces</taxon>
    </lineage>
</organism>
<evidence type="ECO:0000313" key="1">
    <source>
        <dbReference type="EMBL" id="KAI0065697.1"/>
    </source>
</evidence>
<keyword evidence="2" id="KW-1185">Reference proteome</keyword>
<protein>
    <submittedName>
        <fullName evidence="1">Uncharacterized protein</fullName>
    </submittedName>
</protein>
<accession>A0ACB8TBA9</accession>
<name>A0ACB8TBA9_9AGAM</name>
<reference evidence="1" key="2">
    <citation type="journal article" date="2022" name="New Phytol.">
        <title>Evolutionary transition to the ectomycorrhizal habit in the genomes of a hyperdiverse lineage of mushroom-forming fungi.</title>
        <authorList>
            <person name="Looney B."/>
            <person name="Miyauchi S."/>
            <person name="Morin E."/>
            <person name="Drula E."/>
            <person name="Courty P.E."/>
            <person name="Kohler A."/>
            <person name="Kuo A."/>
            <person name="LaButti K."/>
            <person name="Pangilinan J."/>
            <person name="Lipzen A."/>
            <person name="Riley R."/>
            <person name="Andreopoulos W."/>
            <person name="He G."/>
            <person name="Johnson J."/>
            <person name="Nolan M."/>
            <person name="Tritt A."/>
            <person name="Barry K.W."/>
            <person name="Grigoriev I.V."/>
            <person name="Nagy L.G."/>
            <person name="Hibbett D."/>
            <person name="Henrissat B."/>
            <person name="Matheny P.B."/>
            <person name="Labbe J."/>
            <person name="Martin F.M."/>
        </authorList>
    </citation>
    <scope>NUCLEOTIDE SEQUENCE</scope>
    <source>
        <strain evidence="1">HHB10654</strain>
    </source>
</reference>
<sequence length="200" mass="22233">MIGSRCISASRMRMQSKGRVQSTGGEGKKHYPQGPEVLLDAMQSALGCRGDECRCRGPEKRKIGLVGRETRAIGPSKGQVTPDAERQELGYVAETVFPSRRRCRASAGSSHYYDHGDAVGEGKIGQVRRIRTLQHCNGYFNGCNFRLRRPMRGRITICDVRQSCILVHISWRSFFIARVRSIAVLSLSTSTRAIPAYGRS</sequence>
<evidence type="ECO:0000313" key="2">
    <source>
        <dbReference type="Proteomes" id="UP000814140"/>
    </source>
</evidence>
<dbReference type="Proteomes" id="UP000814140">
    <property type="component" value="Unassembled WGS sequence"/>
</dbReference>
<proteinExistence type="predicted"/>